<evidence type="ECO:0000313" key="2">
    <source>
        <dbReference type="EMBL" id="TCS40229.1"/>
    </source>
</evidence>
<dbReference type="EMBL" id="SLZR01000010">
    <property type="protein sequence ID" value="TCS40229.1"/>
    <property type="molecule type" value="Genomic_DNA"/>
</dbReference>
<name>A0A4R3I360_9GAMM</name>
<feature type="transmembrane region" description="Helical" evidence="1">
    <location>
        <begin position="60"/>
        <end position="79"/>
    </location>
</feature>
<reference evidence="2 3" key="1">
    <citation type="submission" date="2019-03" db="EMBL/GenBank/DDBJ databases">
        <title>Genomic Encyclopedia of Archaeal and Bacterial Type Strains, Phase II (KMG-II): from individual species to whole genera.</title>
        <authorList>
            <person name="Goeker M."/>
        </authorList>
    </citation>
    <scope>NUCLEOTIDE SEQUENCE [LARGE SCALE GENOMIC DNA]</scope>
    <source>
        <strain evidence="2 3">DSM 15388</strain>
    </source>
</reference>
<sequence>MIVLTILAMSAIVFLSRYVFLEPNLPIKLNSTAKRFLGYSAPAVLAAIIGPILFLPEGELLVSVVNPYLLGGIIAVLVTWRFKNVLLAVAVSTAVFMVLRSMI</sequence>
<dbReference type="InterPro" id="IPR008407">
    <property type="entry name" value="Brnchd-chn_aa_trnsp_AzlD"/>
</dbReference>
<keyword evidence="1" id="KW-1133">Transmembrane helix</keyword>
<organism evidence="2 3">
    <name type="scientific">Reinekea marinisedimentorum</name>
    <dbReference type="NCBI Taxonomy" id="230495"/>
    <lineage>
        <taxon>Bacteria</taxon>
        <taxon>Pseudomonadati</taxon>
        <taxon>Pseudomonadota</taxon>
        <taxon>Gammaproteobacteria</taxon>
        <taxon>Oceanospirillales</taxon>
        <taxon>Saccharospirillaceae</taxon>
        <taxon>Reinekea</taxon>
    </lineage>
</organism>
<comment type="caution">
    <text evidence="2">The sequence shown here is derived from an EMBL/GenBank/DDBJ whole genome shotgun (WGS) entry which is preliminary data.</text>
</comment>
<feature type="transmembrane region" description="Helical" evidence="1">
    <location>
        <begin position="37"/>
        <end position="55"/>
    </location>
</feature>
<dbReference type="RefSeq" id="WP_132702118.1">
    <property type="nucleotide sequence ID" value="NZ_SLZR01000010.1"/>
</dbReference>
<evidence type="ECO:0000256" key="1">
    <source>
        <dbReference type="SAM" id="Phobius"/>
    </source>
</evidence>
<protein>
    <submittedName>
        <fullName evidence="2">Branched-subunit amino acid transport protein</fullName>
    </submittedName>
</protein>
<gene>
    <name evidence="2" type="ORF">BCF53_110151</name>
</gene>
<accession>A0A4R3I360</accession>
<proteinExistence type="predicted"/>
<keyword evidence="1" id="KW-0812">Transmembrane</keyword>
<dbReference type="Proteomes" id="UP000295793">
    <property type="component" value="Unassembled WGS sequence"/>
</dbReference>
<dbReference type="OrthoDB" id="4257348at2"/>
<keyword evidence="3" id="KW-1185">Reference proteome</keyword>
<dbReference type="Pfam" id="PF05437">
    <property type="entry name" value="AzlD"/>
    <property type="match status" value="1"/>
</dbReference>
<dbReference type="AlphaFoldDB" id="A0A4R3I360"/>
<evidence type="ECO:0000313" key="3">
    <source>
        <dbReference type="Proteomes" id="UP000295793"/>
    </source>
</evidence>
<keyword evidence="1" id="KW-0472">Membrane</keyword>